<name>A0A2V1MYG1_9LACO</name>
<keyword evidence="2" id="KW-1185">Reference proteome</keyword>
<dbReference type="Proteomes" id="UP000245080">
    <property type="component" value="Unassembled WGS sequence"/>
</dbReference>
<reference evidence="1 2" key="1">
    <citation type="journal article" date="2018" name="Int. J. Syst. Evol. Microbiol.">
        <title>Lactobacillus bambusae sp. nov., isolated from a traditional fermented Ma-bamboo shoots of Taiwan.</title>
        <authorList>
            <person name="Wang L.-T."/>
        </authorList>
    </citation>
    <scope>NUCLEOTIDE SEQUENCE [LARGE SCALE GENOMIC DNA]</scope>
    <source>
        <strain evidence="1 2">BS-W1</strain>
    </source>
</reference>
<protein>
    <recommendedName>
        <fullName evidence="3">Glycine cleavage system protein H</fullName>
    </recommendedName>
</protein>
<dbReference type="AlphaFoldDB" id="A0A2V1MYG1"/>
<proteinExistence type="predicted"/>
<organism evidence="1 2">
    <name type="scientific">Levilactobacillus bambusae</name>
    <dbReference type="NCBI Taxonomy" id="2024736"/>
    <lineage>
        <taxon>Bacteria</taxon>
        <taxon>Bacillati</taxon>
        <taxon>Bacillota</taxon>
        <taxon>Bacilli</taxon>
        <taxon>Lactobacillales</taxon>
        <taxon>Lactobacillaceae</taxon>
        <taxon>Levilactobacillus</taxon>
    </lineage>
</organism>
<evidence type="ECO:0000313" key="1">
    <source>
        <dbReference type="EMBL" id="PWG00009.1"/>
    </source>
</evidence>
<gene>
    <name evidence="1" type="ORF">DCM90_03465</name>
</gene>
<dbReference type="InterPro" id="IPR011053">
    <property type="entry name" value="Single_hybrid_motif"/>
</dbReference>
<evidence type="ECO:0000313" key="2">
    <source>
        <dbReference type="Proteomes" id="UP000245080"/>
    </source>
</evidence>
<dbReference type="InterPro" id="IPR033753">
    <property type="entry name" value="GCV_H/Fam206"/>
</dbReference>
<dbReference type="OrthoDB" id="9796712at2"/>
<dbReference type="SUPFAM" id="SSF51230">
    <property type="entry name" value="Single hybrid motif"/>
    <property type="match status" value="1"/>
</dbReference>
<comment type="caution">
    <text evidence="1">The sequence shown here is derived from an EMBL/GenBank/DDBJ whole genome shotgun (WGS) entry which is preliminary data.</text>
</comment>
<dbReference type="EMBL" id="QCXQ01000002">
    <property type="protein sequence ID" value="PWG00009.1"/>
    <property type="molecule type" value="Genomic_DNA"/>
</dbReference>
<evidence type="ECO:0008006" key="3">
    <source>
        <dbReference type="Google" id="ProtNLM"/>
    </source>
</evidence>
<dbReference type="RefSeq" id="WP_109249957.1">
    <property type="nucleotide sequence ID" value="NZ_QCXQ01000002.1"/>
</dbReference>
<accession>A0A2V1MYG1</accession>
<sequence length="100" mass="11114">MDQNEFSAEALWLLPEENGNVQMGLTAAVKEQVGSLNQIELLMKQHVQMGQAFLRLTGSLATVEIEAPISGRLITVNQALVADPSRYQFDQDSDWLLIIN</sequence>
<dbReference type="Pfam" id="PF01597">
    <property type="entry name" value="GCV_H"/>
    <property type="match status" value="1"/>
</dbReference>
<dbReference type="Gene3D" id="2.40.50.100">
    <property type="match status" value="1"/>
</dbReference>